<dbReference type="EMBL" id="JBBMQO010000004">
    <property type="protein sequence ID" value="MEM5501660.1"/>
    <property type="molecule type" value="Genomic_DNA"/>
</dbReference>
<evidence type="ECO:0000313" key="6">
    <source>
        <dbReference type="EMBL" id="MEM5501660.1"/>
    </source>
</evidence>
<dbReference type="Pfam" id="PF13379">
    <property type="entry name" value="NMT1_2"/>
    <property type="match status" value="1"/>
</dbReference>
<evidence type="ECO:0000256" key="3">
    <source>
        <dbReference type="ARBA" id="ARBA00022475"/>
    </source>
</evidence>
<dbReference type="CDD" id="cd13553">
    <property type="entry name" value="PBP2_NrtA_CpmA_like"/>
    <property type="match status" value="1"/>
</dbReference>
<keyword evidence="2" id="KW-0813">Transport</keyword>
<comment type="subcellular location">
    <subcellularLocation>
        <location evidence="1">Endomembrane system</location>
    </subcellularLocation>
</comment>
<reference evidence="6 7" key="1">
    <citation type="submission" date="2024-03" db="EMBL/GenBank/DDBJ databases">
        <title>Community enrichment and isolation of bacterial strains for fucoidan degradation.</title>
        <authorList>
            <person name="Sichert A."/>
        </authorList>
    </citation>
    <scope>NUCLEOTIDE SEQUENCE [LARGE SCALE GENOMIC DNA]</scope>
    <source>
        <strain evidence="6 7">AS62</strain>
    </source>
</reference>
<dbReference type="RefSeq" id="WP_342848120.1">
    <property type="nucleotide sequence ID" value="NZ_JBBMQO010000004.1"/>
</dbReference>
<evidence type="ECO:0000256" key="5">
    <source>
        <dbReference type="ARBA" id="ARBA00023136"/>
    </source>
</evidence>
<evidence type="ECO:0000256" key="1">
    <source>
        <dbReference type="ARBA" id="ARBA00004308"/>
    </source>
</evidence>
<organism evidence="6 7">
    <name type="scientific">Ahrensia kielensis</name>
    <dbReference type="NCBI Taxonomy" id="76980"/>
    <lineage>
        <taxon>Bacteria</taxon>
        <taxon>Pseudomonadati</taxon>
        <taxon>Pseudomonadota</taxon>
        <taxon>Alphaproteobacteria</taxon>
        <taxon>Hyphomicrobiales</taxon>
        <taxon>Ahrensiaceae</taxon>
        <taxon>Ahrensia</taxon>
    </lineage>
</organism>
<evidence type="ECO:0000256" key="2">
    <source>
        <dbReference type="ARBA" id="ARBA00022448"/>
    </source>
</evidence>
<sequence>MIELTAGFMPLTDSAILLAAKEKGFAEEEGIALELVRENSWANMRDRLAIGHFDIAHALAPMPLAANLGLTPFDTKLIAPMALGSGGNAITVSNSLYEAMSSKAQFSVSDAAAAGGALRLVVEQLKHGAKKTLHFAVVHPHSVHNYELRYWLAGCGIDPDVDIEIVVLPPQLMADALAAGQIDGYCVGEPWNTIAVSRGVGKIATVKAAIWASSPEKVLAMRANWAAENEQTVTCLVRALYKASLWCADKANVSALCRILAKPEYLNQSADIIEPALTGSILNGASLNSGLAFFEPHARAATFPWRSQALWIYSQMVRAGHVAHDSSNKQIVHDSFRPDIYRAALTPLGVAVPAANSKVEGGLLETTAVGVSAQSLFLGPDGFFDGTVFDPDKMDDYIAAQK</sequence>
<gene>
    <name evidence="6" type="ORF">WNY59_08670</name>
</gene>
<name>A0ABU9T6A6_9HYPH</name>
<dbReference type="PANTHER" id="PTHR30024">
    <property type="entry name" value="ALIPHATIC SULFONATES-BINDING PROTEIN-RELATED"/>
    <property type="match status" value="1"/>
</dbReference>
<evidence type="ECO:0000256" key="4">
    <source>
        <dbReference type="ARBA" id="ARBA00022519"/>
    </source>
</evidence>
<keyword evidence="3" id="KW-1003">Cell membrane</keyword>
<keyword evidence="7" id="KW-1185">Reference proteome</keyword>
<keyword evidence="5" id="KW-0472">Membrane</keyword>
<evidence type="ECO:0000313" key="7">
    <source>
        <dbReference type="Proteomes" id="UP001477870"/>
    </source>
</evidence>
<dbReference type="InterPro" id="IPR044527">
    <property type="entry name" value="NrtA/CpmA_ABC-bd_dom"/>
</dbReference>
<keyword evidence="4" id="KW-0997">Cell inner membrane</keyword>
<dbReference type="Gene3D" id="3.40.190.10">
    <property type="entry name" value="Periplasmic binding protein-like II"/>
    <property type="match status" value="2"/>
</dbReference>
<dbReference type="PANTHER" id="PTHR30024:SF43">
    <property type="entry name" value="BLL4572 PROTEIN"/>
    <property type="match status" value="1"/>
</dbReference>
<dbReference type="Proteomes" id="UP001477870">
    <property type="component" value="Unassembled WGS sequence"/>
</dbReference>
<protein>
    <submittedName>
        <fullName evidence="6">CmpA/NrtA family ABC transporter substrate-binding protein</fullName>
    </submittedName>
</protein>
<dbReference type="SUPFAM" id="SSF53850">
    <property type="entry name" value="Periplasmic binding protein-like II"/>
    <property type="match status" value="1"/>
</dbReference>
<proteinExistence type="predicted"/>
<accession>A0ABU9T6A6</accession>
<comment type="caution">
    <text evidence="6">The sequence shown here is derived from an EMBL/GenBank/DDBJ whole genome shotgun (WGS) entry which is preliminary data.</text>
</comment>